<dbReference type="SUPFAM" id="SSF53474">
    <property type="entry name" value="alpha/beta-Hydrolases"/>
    <property type="match status" value="1"/>
</dbReference>
<dbReference type="PANTHER" id="PTHR36513:SF1">
    <property type="entry name" value="TRANSMEMBRANE PROTEIN"/>
    <property type="match status" value="1"/>
</dbReference>
<dbReference type="RefSeq" id="WP_184634890.1">
    <property type="nucleotide sequence ID" value="NZ_JACIFZ010000001.1"/>
</dbReference>
<protein>
    <submittedName>
        <fullName evidence="1">Esterase/lipase superfamily enzyme</fullName>
    </submittedName>
</protein>
<proteinExistence type="predicted"/>
<dbReference type="Pfam" id="PF05990">
    <property type="entry name" value="DUF900"/>
    <property type="match status" value="1"/>
</dbReference>
<evidence type="ECO:0000313" key="1">
    <source>
        <dbReference type="EMBL" id="MBB4219632.1"/>
    </source>
</evidence>
<dbReference type="InterPro" id="IPR029058">
    <property type="entry name" value="AB_hydrolase_fold"/>
</dbReference>
<organism evidence="1 2">
    <name type="scientific">Variovorax guangxiensis</name>
    <dbReference type="NCBI Taxonomy" id="1775474"/>
    <lineage>
        <taxon>Bacteria</taxon>
        <taxon>Pseudomonadati</taxon>
        <taxon>Pseudomonadota</taxon>
        <taxon>Betaproteobacteria</taxon>
        <taxon>Burkholderiales</taxon>
        <taxon>Comamonadaceae</taxon>
        <taxon>Variovorax</taxon>
    </lineage>
</organism>
<dbReference type="PANTHER" id="PTHR36513">
    <property type="entry name" value="ABC TRANSMEMBRANE TYPE-1 DOMAIN-CONTAINING PROTEIN"/>
    <property type="match status" value="1"/>
</dbReference>
<accession>A0A840FEY4</accession>
<dbReference type="InterPro" id="IPR010297">
    <property type="entry name" value="DUF900_hydrolase"/>
</dbReference>
<dbReference type="AlphaFoldDB" id="A0A840FEY4"/>
<sequence>MKKEQGGAVLALRMSDETGRRLPEGSMAASLLMRLTRCARLVVLLGAQVLVALALGACATAPAPLGIPTAVPRIEDAKKGHPVKVAVFYGTNRVPVARPVYFDDNEAAEVQYGYALVSLPWIHEKGEVETPTVFDWDRNNPDRFMLLLDAVPLRPDEFIAQVNRSFAADPRRNIGFVFVHGFNVPFRDAALRTAQLAVDMQLPVVPAFFSWPSNGESPVEGTANYLRDFTKAISSIPALEEFLVQFGEKTRAEEIYVLAHSMGSWTTTHALMSLALNRPKLAAKVKLVTLAAPDIDARVFTVQIAPAMVKAGYAVNLYASDNDKALNASRVVWGRPRAGIAGAALTLSPGVETIDASDIDTDVLGHSKYGDSPALLEDMALFYGGARAGQRPGLIPRKRGAETYWQIQAPPH</sequence>
<reference evidence="1 2" key="1">
    <citation type="submission" date="2020-08" db="EMBL/GenBank/DDBJ databases">
        <title>Genomic Encyclopedia of Type Strains, Phase IV (KMG-V): Genome sequencing to study the core and pangenomes of soil and plant-associated prokaryotes.</title>
        <authorList>
            <person name="Whitman W."/>
        </authorList>
    </citation>
    <scope>NUCLEOTIDE SEQUENCE [LARGE SCALE GENOMIC DNA]</scope>
    <source>
        <strain evidence="1 2">34/80</strain>
    </source>
</reference>
<gene>
    <name evidence="1" type="ORF">GGD71_000379</name>
</gene>
<comment type="caution">
    <text evidence="1">The sequence shown here is derived from an EMBL/GenBank/DDBJ whole genome shotgun (WGS) entry which is preliminary data.</text>
</comment>
<dbReference type="Proteomes" id="UP000524450">
    <property type="component" value="Unassembled WGS sequence"/>
</dbReference>
<evidence type="ECO:0000313" key="2">
    <source>
        <dbReference type="Proteomes" id="UP000524450"/>
    </source>
</evidence>
<dbReference type="Gene3D" id="3.40.50.1820">
    <property type="entry name" value="alpha/beta hydrolase"/>
    <property type="match status" value="1"/>
</dbReference>
<dbReference type="EMBL" id="JACIFZ010000001">
    <property type="protein sequence ID" value="MBB4219632.1"/>
    <property type="molecule type" value="Genomic_DNA"/>
</dbReference>
<name>A0A840FEY4_9BURK</name>